<protein>
    <recommendedName>
        <fullName evidence="2">HNH domain-containing protein</fullName>
    </recommendedName>
</protein>
<gene>
    <name evidence="1" type="ORF">LCGC14_2749550</name>
</gene>
<comment type="caution">
    <text evidence="1">The sequence shown here is derived from an EMBL/GenBank/DDBJ whole genome shotgun (WGS) entry which is preliminary data.</text>
</comment>
<reference evidence="1" key="1">
    <citation type="journal article" date="2015" name="Nature">
        <title>Complex archaea that bridge the gap between prokaryotes and eukaryotes.</title>
        <authorList>
            <person name="Spang A."/>
            <person name="Saw J.H."/>
            <person name="Jorgensen S.L."/>
            <person name="Zaremba-Niedzwiedzka K."/>
            <person name="Martijn J."/>
            <person name="Lind A.E."/>
            <person name="van Eijk R."/>
            <person name="Schleper C."/>
            <person name="Guy L."/>
            <person name="Ettema T.J."/>
        </authorList>
    </citation>
    <scope>NUCLEOTIDE SEQUENCE</scope>
</reference>
<dbReference type="EMBL" id="LAZR01070412">
    <property type="protein sequence ID" value="KKK41267.1"/>
    <property type="molecule type" value="Genomic_DNA"/>
</dbReference>
<name>A0A0F8VA17_9ZZZZ</name>
<sequence>MAFWFQPNWWLYPPVYEGTIEYYLMAEFIVPGAPGDPIPNLHRNLDPSVTMPHRLHFSEVSLPDVWIENCFAEELHELVLENVKKLDRDKNSNQRSKIKYNVITWIKKRYIIEQLYHGKCVGCGRIKIMDNLPAYDFHHKNSKLEKTSGSIWRRILTKQVTTIIELLIKEECVALCSNCHRLVHATHFNSNVDNILDGQFSKVAKISYSNITSNIRKFKFIQTDVVDPLKKKIKYGEIWKKYLILIYQYCQEKKSNEFNSIELVDQFNITQSMINRILSKLKINRLIIVQSEKKPLRDKRYIIGQIPRTYKITEVGEKMAKSLI</sequence>
<evidence type="ECO:0000313" key="1">
    <source>
        <dbReference type="EMBL" id="KKK41267.1"/>
    </source>
</evidence>
<accession>A0A0F8VA17</accession>
<organism evidence="1">
    <name type="scientific">marine sediment metagenome</name>
    <dbReference type="NCBI Taxonomy" id="412755"/>
    <lineage>
        <taxon>unclassified sequences</taxon>
        <taxon>metagenomes</taxon>
        <taxon>ecological metagenomes</taxon>
    </lineage>
</organism>
<evidence type="ECO:0008006" key="2">
    <source>
        <dbReference type="Google" id="ProtNLM"/>
    </source>
</evidence>
<dbReference type="AlphaFoldDB" id="A0A0F8VA17"/>
<proteinExistence type="predicted"/>